<evidence type="ECO:0000313" key="9">
    <source>
        <dbReference type="Proteomes" id="UP001153076"/>
    </source>
</evidence>
<keyword evidence="2" id="KW-0805">Transcription regulation</keyword>
<feature type="domain" description="SANT" evidence="7">
    <location>
        <begin position="11"/>
        <end position="66"/>
    </location>
</feature>
<keyword evidence="9" id="KW-1185">Reference proteome</keyword>
<dbReference type="FunFam" id="1.10.10.60:FF:000154">
    <property type="entry name" value="Transcription factor SRM1"/>
    <property type="match status" value="1"/>
</dbReference>
<dbReference type="SMART" id="SM00717">
    <property type="entry name" value="SANT"/>
    <property type="match status" value="1"/>
</dbReference>
<evidence type="ECO:0000259" key="7">
    <source>
        <dbReference type="PROSITE" id="PS51293"/>
    </source>
</evidence>
<dbReference type="InterPro" id="IPR009057">
    <property type="entry name" value="Homeodomain-like_sf"/>
</dbReference>
<feature type="domain" description="Myb-like" evidence="6">
    <location>
        <begin position="8"/>
        <end position="62"/>
    </location>
</feature>
<dbReference type="InterPro" id="IPR017884">
    <property type="entry name" value="SANT_dom"/>
</dbReference>
<dbReference type="InterPro" id="IPR044636">
    <property type="entry name" value="RADIALIS-like"/>
</dbReference>
<reference evidence="8" key="1">
    <citation type="submission" date="2022-04" db="EMBL/GenBank/DDBJ databases">
        <title>Carnegiea gigantea Genome sequencing and assembly v2.</title>
        <authorList>
            <person name="Copetti D."/>
            <person name="Sanderson M.J."/>
            <person name="Burquez A."/>
            <person name="Wojciechowski M.F."/>
        </authorList>
    </citation>
    <scope>NUCLEOTIDE SEQUENCE</scope>
    <source>
        <strain evidence="8">SGP5-SGP5p</strain>
        <tissue evidence="8">Aerial part</tissue>
    </source>
</reference>
<gene>
    <name evidence="8" type="ORF">Cgig2_032517</name>
</gene>
<proteinExistence type="predicted"/>
<feature type="compositionally biased region" description="Low complexity" evidence="5">
    <location>
        <begin position="1"/>
        <end position="14"/>
    </location>
</feature>
<dbReference type="PROSITE" id="PS51293">
    <property type="entry name" value="SANT"/>
    <property type="match status" value="1"/>
</dbReference>
<evidence type="ECO:0000256" key="3">
    <source>
        <dbReference type="ARBA" id="ARBA00023163"/>
    </source>
</evidence>
<keyword evidence="4" id="KW-0539">Nucleus</keyword>
<name>A0A9Q1KWJ8_9CARY</name>
<dbReference type="PROSITE" id="PS50090">
    <property type="entry name" value="MYB_LIKE"/>
    <property type="match status" value="1"/>
</dbReference>
<dbReference type="PANTHER" id="PTHR43952">
    <property type="entry name" value="MYB FAMILY TRANSCRIPTION FACTOR-RELATED"/>
    <property type="match status" value="1"/>
</dbReference>
<evidence type="ECO:0000256" key="1">
    <source>
        <dbReference type="ARBA" id="ARBA00004123"/>
    </source>
</evidence>
<comment type="caution">
    <text evidence="8">The sequence shown here is derived from an EMBL/GenBank/DDBJ whole genome shotgun (WGS) entry which is preliminary data.</text>
</comment>
<dbReference type="Proteomes" id="UP001153076">
    <property type="component" value="Unassembled WGS sequence"/>
</dbReference>
<dbReference type="InterPro" id="IPR001005">
    <property type="entry name" value="SANT/Myb"/>
</dbReference>
<dbReference type="GO" id="GO:0005634">
    <property type="term" value="C:nucleus"/>
    <property type="evidence" value="ECO:0007669"/>
    <property type="project" value="UniProtKB-SubCell"/>
</dbReference>
<evidence type="ECO:0000256" key="4">
    <source>
        <dbReference type="ARBA" id="ARBA00023242"/>
    </source>
</evidence>
<evidence type="ECO:0000259" key="6">
    <source>
        <dbReference type="PROSITE" id="PS50090"/>
    </source>
</evidence>
<comment type="subcellular location">
    <subcellularLocation>
        <location evidence="1">Nucleus</location>
    </subcellularLocation>
</comment>
<dbReference type="EMBL" id="JAKOGI010000012">
    <property type="protein sequence ID" value="KAJ8450892.1"/>
    <property type="molecule type" value="Genomic_DNA"/>
</dbReference>
<accession>A0A9Q1KWJ8</accession>
<dbReference type="SUPFAM" id="SSF46689">
    <property type="entry name" value="Homeodomain-like"/>
    <property type="match status" value="1"/>
</dbReference>
<dbReference type="GO" id="GO:0003700">
    <property type="term" value="F:DNA-binding transcription factor activity"/>
    <property type="evidence" value="ECO:0007669"/>
    <property type="project" value="InterPro"/>
</dbReference>
<organism evidence="8 9">
    <name type="scientific">Carnegiea gigantea</name>
    <dbReference type="NCBI Taxonomy" id="171969"/>
    <lineage>
        <taxon>Eukaryota</taxon>
        <taxon>Viridiplantae</taxon>
        <taxon>Streptophyta</taxon>
        <taxon>Embryophyta</taxon>
        <taxon>Tracheophyta</taxon>
        <taxon>Spermatophyta</taxon>
        <taxon>Magnoliopsida</taxon>
        <taxon>eudicotyledons</taxon>
        <taxon>Gunneridae</taxon>
        <taxon>Pentapetalae</taxon>
        <taxon>Caryophyllales</taxon>
        <taxon>Cactineae</taxon>
        <taxon>Cactaceae</taxon>
        <taxon>Cactoideae</taxon>
        <taxon>Echinocereeae</taxon>
        <taxon>Carnegiea</taxon>
    </lineage>
</organism>
<dbReference type="CDD" id="cd00167">
    <property type="entry name" value="SANT"/>
    <property type="match status" value="1"/>
</dbReference>
<evidence type="ECO:0000256" key="5">
    <source>
        <dbReference type="SAM" id="MobiDB-lite"/>
    </source>
</evidence>
<dbReference type="AlphaFoldDB" id="A0A9Q1KWJ8"/>
<dbReference type="OrthoDB" id="118550at2759"/>
<dbReference type="Gene3D" id="1.10.10.60">
    <property type="entry name" value="Homeodomain-like"/>
    <property type="match status" value="1"/>
</dbReference>
<keyword evidence="3" id="KW-0804">Transcription</keyword>
<evidence type="ECO:0000313" key="8">
    <source>
        <dbReference type="EMBL" id="KAJ8450892.1"/>
    </source>
</evidence>
<dbReference type="Pfam" id="PF00249">
    <property type="entry name" value="Myb_DNA-binding"/>
    <property type="match status" value="1"/>
</dbReference>
<dbReference type="PANTHER" id="PTHR43952:SF75">
    <property type="entry name" value="PROTEIN RADIALIS-LIKE 6"/>
    <property type="match status" value="1"/>
</dbReference>
<evidence type="ECO:0000256" key="2">
    <source>
        <dbReference type="ARBA" id="ARBA00023015"/>
    </source>
</evidence>
<feature type="region of interest" description="Disordered" evidence="5">
    <location>
        <begin position="1"/>
        <end position="20"/>
    </location>
</feature>
<protein>
    <submittedName>
        <fullName evidence="8">Uncharacterized protein</fullName>
    </submittedName>
</protein>
<sequence length="164" mass="18509">MASRSLGSSRNSSSPWTAKQNKQFERALALYDKDTPDRWQNVARAVDGKSAEEVKRHYEILIEDINLIEAGRIPVPNYKSSTGSFKSINEEQRMESLAECPSPPVTDETPNWTILLAQNKQQSDPSSHRKTRDFSFKFFVASSAARYSNQGKTAQTEDKHNKNG</sequence>